<proteinExistence type="predicted"/>
<sequence>MDDKLTIEECLGSSPGDDLRCLGGSTKLYRCAYPYQNQIQCAHMGGIASFI</sequence>
<reference evidence="1" key="1">
    <citation type="submission" date="2018-02" db="EMBL/GenBank/DDBJ databases">
        <title>Rhizophora mucronata_Transcriptome.</title>
        <authorList>
            <person name="Meera S.P."/>
            <person name="Sreeshan A."/>
            <person name="Augustine A."/>
        </authorList>
    </citation>
    <scope>NUCLEOTIDE SEQUENCE</scope>
    <source>
        <tissue evidence="1">Leaf</tissue>
    </source>
</reference>
<protein>
    <submittedName>
        <fullName evidence="1">Uncharacterized protein</fullName>
    </submittedName>
</protein>
<dbReference type="EMBL" id="GGEC01000439">
    <property type="protein sequence ID" value="MBW80922.1"/>
    <property type="molecule type" value="Transcribed_RNA"/>
</dbReference>
<name>A0A2P2II73_RHIMU</name>
<evidence type="ECO:0000313" key="1">
    <source>
        <dbReference type="EMBL" id="MBW80922.1"/>
    </source>
</evidence>
<accession>A0A2P2II73</accession>
<organism evidence="1">
    <name type="scientific">Rhizophora mucronata</name>
    <name type="common">Asiatic mangrove</name>
    <dbReference type="NCBI Taxonomy" id="61149"/>
    <lineage>
        <taxon>Eukaryota</taxon>
        <taxon>Viridiplantae</taxon>
        <taxon>Streptophyta</taxon>
        <taxon>Embryophyta</taxon>
        <taxon>Tracheophyta</taxon>
        <taxon>Spermatophyta</taxon>
        <taxon>Magnoliopsida</taxon>
        <taxon>eudicotyledons</taxon>
        <taxon>Gunneridae</taxon>
        <taxon>Pentapetalae</taxon>
        <taxon>rosids</taxon>
        <taxon>fabids</taxon>
        <taxon>Malpighiales</taxon>
        <taxon>Rhizophoraceae</taxon>
        <taxon>Rhizophora</taxon>
    </lineage>
</organism>
<dbReference type="AlphaFoldDB" id="A0A2P2II73"/>